<dbReference type="PANTHER" id="PTHR36116">
    <property type="entry name" value="UPF0060 MEMBRANE PROTEIN YNFA"/>
    <property type="match status" value="1"/>
</dbReference>
<dbReference type="SUPFAM" id="SSF103481">
    <property type="entry name" value="Multidrug resistance efflux transporter EmrE"/>
    <property type="match status" value="1"/>
</dbReference>
<accession>A0AAC9K747</accession>
<organism evidence="6 7">
    <name type="scientific">Granulibacter bethesdensis</name>
    <dbReference type="NCBI Taxonomy" id="364410"/>
    <lineage>
        <taxon>Bacteria</taxon>
        <taxon>Pseudomonadati</taxon>
        <taxon>Pseudomonadota</taxon>
        <taxon>Alphaproteobacteria</taxon>
        <taxon>Acetobacterales</taxon>
        <taxon>Acetobacteraceae</taxon>
        <taxon>Granulibacter</taxon>
    </lineage>
</organism>
<reference evidence="7" key="1">
    <citation type="submission" date="2016-11" db="EMBL/GenBank/DDBJ databases">
        <title>Comparative genomic and phenotypic analysis of Granulibacter bethesdensis clinical isolates from patients with chronic granulomatous disease.</title>
        <authorList>
            <person name="Zarember K.A."/>
            <person name="Porcella S.F."/>
            <person name="Chu J."/>
            <person name="Ding L."/>
            <person name="Dahlstrom E."/>
            <person name="Barbian K."/>
            <person name="Martens C."/>
            <person name="Sykora L."/>
            <person name="Kramer S."/>
            <person name="Pettinato A.M."/>
            <person name="Hong H."/>
            <person name="Wald G."/>
            <person name="Berg L.J."/>
            <person name="Rogge L.S."/>
            <person name="Greenberg D.E."/>
            <person name="Falcone E.L."/>
            <person name="Neves J.F."/>
            <person name="Simoes M.J."/>
            <person name="Casal M."/>
            <person name="Rodriguez-Lopez F.C."/>
            <person name="Zelazny A."/>
            <person name="Gallin J.I."/>
            <person name="Holland S.M."/>
        </authorList>
    </citation>
    <scope>NUCLEOTIDE SEQUENCE [LARGE SCALE GENOMIC DNA]</scope>
    <source>
        <strain evidence="7">NIH9.1</strain>
    </source>
</reference>
<sequence>MGLWPDCLWNKSMPTGLIFVLAAVSEIAGCYCFWAWMRLSRALWMLPTGLVFLSLFAYLLTIPDSAAAGRIYAVYGGIYVLIALAWMAMVEHVMPDSRDWAGAGLILAGTLVIVLGRHS</sequence>
<feature type="transmembrane region" description="Helical" evidence="5">
    <location>
        <begin position="12"/>
        <end position="36"/>
    </location>
</feature>
<feature type="transmembrane region" description="Helical" evidence="5">
    <location>
        <begin position="100"/>
        <end position="116"/>
    </location>
</feature>
<proteinExistence type="inferred from homology"/>
<protein>
    <submittedName>
        <fullName evidence="6">Uncharacterized protein</fullName>
    </submittedName>
</protein>
<evidence type="ECO:0000256" key="3">
    <source>
        <dbReference type="ARBA" id="ARBA00022989"/>
    </source>
</evidence>
<dbReference type="AlphaFoldDB" id="A0AAC9K747"/>
<keyword evidence="4 5" id="KW-0472">Membrane</keyword>
<dbReference type="Pfam" id="PF02694">
    <property type="entry name" value="UPF0060"/>
    <property type="match status" value="1"/>
</dbReference>
<comment type="subcellular location">
    <subcellularLocation>
        <location evidence="5">Cell membrane</location>
        <topology evidence="5">Multi-pass membrane protein</topology>
    </subcellularLocation>
</comment>
<name>A0AAC9K747_9PROT</name>
<keyword evidence="2 5" id="KW-0812">Transmembrane</keyword>
<dbReference type="EMBL" id="CP018191">
    <property type="protein sequence ID" value="APH54115.1"/>
    <property type="molecule type" value="Genomic_DNA"/>
</dbReference>
<feature type="transmembrane region" description="Helical" evidence="5">
    <location>
        <begin position="42"/>
        <end position="60"/>
    </location>
</feature>
<dbReference type="InterPro" id="IPR037185">
    <property type="entry name" value="EmrE-like"/>
</dbReference>
<evidence type="ECO:0000256" key="4">
    <source>
        <dbReference type="ARBA" id="ARBA00023136"/>
    </source>
</evidence>
<gene>
    <name evidence="6" type="ORF">GbCGDNIH9_8451</name>
</gene>
<evidence type="ECO:0000256" key="1">
    <source>
        <dbReference type="ARBA" id="ARBA00022475"/>
    </source>
</evidence>
<comment type="similarity">
    <text evidence="5">Belongs to the UPF0060 family.</text>
</comment>
<dbReference type="PANTHER" id="PTHR36116:SF1">
    <property type="entry name" value="UPF0060 MEMBRANE PROTEIN YNFA"/>
    <property type="match status" value="1"/>
</dbReference>
<evidence type="ECO:0000313" key="6">
    <source>
        <dbReference type="EMBL" id="APH54115.1"/>
    </source>
</evidence>
<dbReference type="NCBIfam" id="NF002586">
    <property type="entry name" value="PRK02237.1"/>
    <property type="match status" value="1"/>
</dbReference>
<dbReference type="GO" id="GO:0005886">
    <property type="term" value="C:plasma membrane"/>
    <property type="evidence" value="ECO:0007669"/>
    <property type="project" value="UniProtKB-SubCell"/>
</dbReference>
<dbReference type="Gene3D" id="1.10.3730.20">
    <property type="match status" value="1"/>
</dbReference>
<dbReference type="HAMAP" id="MF_00010">
    <property type="entry name" value="UPF0060"/>
    <property type="match status" value="1"/>
</dbReference>
<keyword evidence="3 5" id="KW-1133">Transmembrane helix</keyword>
<dbReference type="Proteomes" id="UP000182373">
    <property type="component" value="Chromosome"/>
</dbReference>
<evidence type="ECO:0000313" key="7">
    <source>
        <dbReference type="Proteomes" id="UP000182373"/>
    </source>
</evidence>
<evidence type="ECO:0000256" key="2">
    <source>
        <dbReference type="ARBA" id="ARBA00022692"/>
    </source>
</evidence>
<dbReference type="InterPro" id="IPR003844">
    <property type="entry name" value="UPF0060"/>
</dbReference>
<evidence type="ECO:0000256" key="5">
    <source>
        <dbReference type="HAMAP-Rule" id="MF_00010"/>
    </source>
</evidence>
<feature type="transmembrane region" description="Helical" evidence="5">
    <location>
        <begin position="72"/>
        <end position="94"/>
    </location>
</feature>
<keyword evidence="1 5" id="KW-1003">Cell membrane</keyword>